<evidence type="ECO:0000313" key="11">
    <source>
        <dbReference type="Proteomes" id="UP001143370"/>
    </source>
</evidence>
<dbReference type="PROSITE" id="PS50928">
    <property type="entry name" value="ABC_TM1"/>
    <property type="match status" value="1"/>
</dbReference>
<dbReference type="AlphaFoldDB" id="A0A9W6N1W2"/>
<evidence type="ECO:0000313" key="10">
    <source>
        <dbReference type="EMBL" id="GLK74606.1"/>
    </source>
</evidence>
<sequence length="279" mass="29605">MNGLSLTKRLADAVFETAYLSLITLFIAFSVIPVIVAVVLSFDARGFIGPFPPTQFSLRWYESFMADSYYHDGLVTGLIVATVATLVSTVAGTFAAIGLSRADFRGRGALQAALLSPLVVPNVVLGFGMLIFASRLGIIDGMTRLIMGHILITFPYVMRTTAASLVGIKASYYEAALSLGAKPWKALAQVTLPLARTGILAGAVFGFVTSFDDVGVSLFLTDAFTFTLPVAILAQMRANLDLTIAALSVIFIVATVLLIVLLDRLAGLDAVVGRGVYGR</sequence>
<dbReference type="Pfam" id="PF00528">
    <property type="entry name" value="BPD_transp_1"/>
    <property type="match status" value="1"/>
</dbReference>
<feature type="transmembrane region" description="Helical" evidence="8">
    <location>
        <begin position="74"/>
        <end position="100"/>
    </location>
</feature>
<protein>
    <submittedName>
        <fullName evidence="10">ABC transporter permease</fullName>
    </submittedName>
</protein>
<feature type="transmembrane region" description="Helical" evidence="8">
    <location>
        <begin position="240"/>
        <end position="262"/>
    </location>
</feature>
<evidence type="ECO:0000256" key="3">
    <source>
        <dbReference type="ARBA" id="ARBA00022475"/>
    </source>
</evidence>
<accession>A0A9W6N1W2</accession>
<organism evidence="10 11">
    <name type="scientific">Ancylobacter dichloromethanicus</name>
    <dbReference type="NCBI Taxonomy" id="518825"/>
    <lineage>
        <taxon>Bacteria</taxon>
        <taxon>Pseudomonadati</taxon>
        <taxon>Pseudomonadota</taxon>
        <taxon>Alphaproteobacteria</taxon>
        <taxon>Hyphomicrobiales</taxon>
        <taxon>Xanthobacteraceae</taxon>
        <taxon>Ancylobacter</taxon>
    </lineage>
</organism>
<dbReference type="CDD" id="cd06261">
    <property type="entry name" value="TM_PBP2"/>
    <property type="match status" value="1"/>
</dbReference>
<feature type="transmembrane region" description="Helical" evidence="8">
    <location>
        <begin position="20"/>
        <end position="42"/>
    </location>
</feature>
<feature type="domain" description="ABC transmembrane type-1" evidence="9">
    <location>
        <begin position="74"/>
        <end position="262"/>
    </location>
</feature>
<keyword evidence="6 8" id="KW-1133">Transmembrane helix</keyword>
<evidence type="ECO:0000259" key="9">
    <source>
        <dbReference type="PROSITE" id="PS50928"/>
    </source>
</evidence>
<evidence type="ECO:0000256" key="2">
    <source>
        <dbReference type="ARBA" id="ARBA00022448"/>
    </source>
</evidence>
<feature type="transmembrane region" description="Helical" evidence="8">
    <location>
        <begin position="214"/>
        <end position="233"/>
    </location>
</feature>
<keyword evidence="2 8" id="KW-0813">Transport</keyword>
<dbReference type="Gene3D" id="1.10.3720.10">
    <property type="entry name" value="MetI-like"/>
    <property type="match status" value="1"/>
</dbReference>
<dbReference type="EMBL" id="BSFJ01000044">
    <property type="protein sequence ID" value="GLK74606.1"/>
    <property type="molecule type" value="Genomic_DNA"/>
</dbReference>
<keyword evidence="11" id="KW-1185">Reference proteome</keyword>
<feature type="transmembrane region" description="Helical" evidence="8">
    <location>
        <begin position="186"/>
        <end position="208"/>
    </location>
</feature>
<keyword evidence="5 8" id="KW-0812">Transmembrane</keyword>
<evidence type="ECO:0000256" key="5">
    <source>
        <dbReference type="ARBA" id="ARBA00022692"/>
    </source>
</evidence>
<keyword evidence="3" id="KW-1003">Cell membrane</keyword>
<keyword evidence="7 8" id="KW-0472">Membrane</keyword>
<dbReference type="SUPFAM" id="SSF161098">
    <property type="entry name" value="MetI-like"/>
    <property type="match status" value="1"/>
</dbReference>
<comment type="caution">
    <text evidence="10">The sequence shown here is derived from an EMBL/GenBank/DDBJ whole genome shotgun (WGS) entry which is preliminary data.</text>
</comment>
<keyword evidence="4" id="KW-0997">Cell inner membrane</keyword>
<proteinExistence type="inferred from homology"/>
<evidence type="ECO:0000256" key="8">
    <source>
        <dbReference type="RuleBase" id="RU363032"/>
    </source>
</evidence>
<dbReference type="GO" id="GO:0055085">
    <property type="term" value="P:transmembrane transport"/>
    <property type="evidence" value="ECO:0007669"/>
    <property type="project" value="InterPro"/>
</dbReference>
<dbReference type="PANTHER" id="PTHR43357">
    <property type="entry name" value="INNER MEMBRANE ABC TRANSPORTER PERMEASE PROTEIN YDCV"/>
    <property type="match status" value="1"/>
</dbReference>
<evidence type="ECO:0000256" key="6">
    <source>
        <dbReference type="ARBA" id="ARBA00022989"/>
    </source>
</evidence>
<comment type="similarity">
    <text evidence="8">Belongs to the binding-protein-dependent transport system permease family.</text>
</comment>
<feature type="transmembrane region" description="Helical" evidence="8">
    <location>
        <begin position="112"/>
        <end position="133"/>
    </location>
</feature>
<dbReference type="RefSeq" id="WP_213370274.1">
    <property type="nucleotide sequence ID" value="NZ_BSFJ01000044.1"/>
</dbReference>
<dbReference type="Proteomes" id="UP001143370">
    <property type="component" value="Unassembled WGS sequence"/>
</dbReference>
<comment type="subcellular location">
    <subcellularLocation>
        <location evidence="1">Cell inner membrane</location>
        <topology evidence="1">Multi-pass membrane protein</topology>
    </subcellularLocation>
    <subcellularLocation>
        <location evidence="8">Cell membrane</location>
        <topology evidence="8">Multi-pass membrane protein</topology>
    </subcellularLocation>
</comment>
<evidence type="ECO:0000256" key="7">
    <source>
        <dbReference type="ARBA" id="ARBA00023136"/>
    </source>
</evidence>
<gene>
    <name evidence="10" type="ORF">GCM10017643_47240</name>
</gene>
<dbReference type="GO" id="GO:0005886">
    <property type="term" value="C:plasma membrane"/>
    <property type="evidence" value="ECO:0007669"/>
    <property type="project" value="UniProtKB-SubCell"/>
</dbReference>
<dbReference type="InterPro" id="IPR035906">
    <property type="entry name" value="MetI-like_sf"/>
</dbReference>
<reference evidence="10" key="2">
    <citation type="submission" date="2023-01" db="EMBL/GenBank/DDBJ databases">
        <authorList>
            <person name="Sun Q."/>
            <person name="Evtushenko L."/>
        </authorList>
    </citation>
    <scope>NUCLEOTIDE SEQUENCE</scope>
    <source>
        <strain evidence="10">VKM B-2484</strain>
    </source>
</reference>
<evidence type="ECO:0000256" key="1">
    <source>
        <dbReference type="ARBA" id="ARBA00004429"/>
    </source>
</evidence>
<dbReference type="InterPro" id="IPR000515">
    <property type="entry name" value="MetI-like"/>
</dbReference>
<evidence type="ECO:0000256" key="4">
    <source>
        <dbReference type="ARBA" id="ARBA00022519"/>
    </source>
</evidence>
<feature type="transmembrane region" description="Helical" evidence="8">
    <location>
        <begin position="145"/>
        <end position="166"/>
    </location>
</feature>
<reference evidence="10" key="1">
    <citation type="journal article" date="2014" name="Int. J. Syst. Evol. Microbiol.">
        <title>Complete genome sequence of Corynebacterium casei LMG S-19264T (=DSM 44701T), isolated from a smear-ripened cheese.</title>
        <authorList>
            <consortium name="US DOE Joint Genome Institute (JGI-PGF)"/>
            <person name="Walter F."/>
            <person name="Albersmeier A."/>
            <person name="Kalinowski J."/>
            <person name="Ruckert C."/>
        </authorList>
    </citation>
    <scope>NUCLEOTIDE SEQUENCE</scope>
    <source>
        <strain evidence="10">VKM B-2484</strain>
    </source>
</reference>
<name>A0A9W6N1W2_9HYPH</name>
<dbReference type="PANTHER" id="PTHR43357:SF4">
    <property type="entry name" value="INNER MEMBRANE ABC TRANSPORTER PERMEASE PROTEIN YDCV"/>
    <property type="match status" value="1"/>
</dbReference>